<reference evidence="3 5" key="1">
    <citation type="submission" date="2015-09" db="EMBL/GenBank/DDBJ databases">
        <authorList>
            <consortium name="Pathogen Informatics"/>
        </authorList>
    </citation>
    <scope>NUCLEOTIDE SEQUENCE [LARGE SCALE GENOMIC DNA]</scope>
    <source>
        <strain evidence="3 5">2789STDY5834846</strain>
    </source>
</reference>
<protein>
    <recommendedName>
        <fullName evidence="2">DUF7833 domain-containing protein</fullName>
    </recommendedName>
</protein>
<evidence type="ECO:0000256" key="1">
    <source>
        <dbReference type="SAM" id="MobiDB-lite"/>
    </source>
</evidence>
<accession>A0A174E8L1</accession>
<dbReference type="Pfam" id="PF25200">
    <property type="entry name" value="DUF7833"/>
    <property type="match status" value="1"/>
</dbReference>
<keyword evidence="6" id="KW-1185">Reference proteome</keyword>
<evidence type="ECO:0000259" key="2">
    <source>
        <dbReference type="Pfam" id="PF25200"/>
    </source>
</evidence>
<evidence type="ECO:0000313" key="3">
    <source>
        <dbReference type="EMBL" id="CUO34013.1"/>
    </source>
</evidence>
<organism evidence="3 5">
    <name type="scientific">Bacteroides faecis</name>
    <dbReference type="NCBI Taxonomy" id="674529"/>
    <lineage>
        <taxon>Bacteria</taxon>
        <taxon>Pseudomonadati</taxon>
        <taxon>Bacteroidota</taxon>
        <taxon>Bacteroidia</taxon>
        <taxon>Bacteroidales</taxon>
        <taxon>Bacteroidaceae</taxon>
        <taxon>Bacteroides</taxon>
    </lineage>
</organism>
<proteinExistence type="predicted"/>
<evidence type="ECO:0000313" key="6">
    <source>
        <dbReference type="Proteomes" id="UP001060104"/>
    </source>
</evidence>
<dbReference type="EMBL" id="CP103141">
    <property type="protein sequence ID" value="UVQ76513.1"/>
    <property type="molecule type" value="Genomic_DNA"/>
</dbReference>
<feature type="region of interest" description="Disordered" evidence="1">
    <location>
        <begin position="277"/>
        <end position="300"/>
    </location>
</feature>
<feature type="compositionally biased region" description="Basic and acidic residues" evidence="1">
    <location>
        <begin position="156"/>
        <end position="171"/>
    </location>
</feature>
<name>A0A174E8L1_9BACE</name>
<dbReference type="EMBL" id="CZAE01000001">
    <property type="protein sequence ID" value="CUO34013.1"/>
    <property type="molecule type" value="Genomic_DNA"/>
</dbReference>
<feature type="domain" description="DUF7833" evidence="2">
    <location>
        <begin position="211"/>
        <end position="265"/>
    </location>
</feature>
<dbReference type="Proteomes" id="UP000095606">
    <property type="component" value="Unassembled WGS sequence"/>
</dbReference>
<dbReference type="InterPro" id="IPR057155">
    <property type="entry name" value="DUF7833"/>
</dbReference>
<feature type="compositionally biased region" description="Polar residues" evidence="1">
    <location>
        <begin position="284"/>
        <end position="294"/>
    </location>
</feature>
<dbReference type="RefSeq" id="WP_055268541.1">
    <property type="nucleotide sequence ID" value="NZ_CAXKYA010000001.1"/>
</dbReference>
<evidence type="ECO:0000313" key="5">
    <source>
        <dbReference type="Proteomes" id="UP000095606"/>
    </source>
</evidence>
<evidence type="ECO:0000313" key="4">
    <source>
        <dbReference type="EMBL" id="UVQ76513.1"/>
    </source>
</evidence>
<gene>
    <name evidence="3" type="ORF">ERS852461_00048</name>
    <name evidence="4" type="ORF">NXY30_09160</name>
</gene>
<feature type="region of interest" description="Disordered" evidence="1">
    <location>
        <begin position="123"/>
        <end position="199"/>
    </location>
</feature>
<sequence length="329" mass="38472">METRRYINVRTWSENWFETLSASEKLVWIYLNTNSSTNMLGVYSMTVRRIAYECHISEPAARRNIKKLEDIKKLIYSDGYIILIDWMAQQAMNPSMRISAQKEYDKLPKEICAQLSEQTHQSIKSIRQDAKQAVSSLPVPDCHIPQEKEEEDENPEKEHEKKALEQEREGMEQNPQMTGQEAKMTEQEPPTSGQQQEPDLPLPLQETLQKAILNKSWLKTLCHNHRLKETEIKEWLEHFCRKLQNEGTERKSIRDFRQHFASWLDIQLNHSNYTKNYRHDNHTSHSAHTESANVNGKLPSDIDSLLQSQASQRIEQLRIEGILPKVSEP</sequence>
<dbReference type="Proteomes" id="UP001060104">
    <property type="component" value="Chromosome"/>
</dbReference>
<dbReference type="AlphaFoldDB" id="A0A174E8L1"/>
<reference evidence="4" key="2">
    <citation type="submission" date="2022-08" db="EMBL/GenBank/DDBJ databases">
        <title>Genome Sequencing of Bacteroides fragilis Group Isolates with Nanopore Technology.</title>
        <authorList>
            <person name="Tisza M.J."/>
            <person name="Smith D."/>
            <person name="Dekker J.P."/>
        </authorList>
    </citation>
    <scope>NUCLEOTIDE SEQUENCE</scope>
    <source>
        <strain evidence="4">BFG-527</strain>
    </source>
</reference>
<dbReference type="GeneID" id="69588731"/>